<keyword evidence="2" id="KW-1185">Reference proteome</keyword>
<dbReference type="OrthoDB" id="1117715at2"/>
<dbReference type="EMBL" id="QFLI01000004">
    <property type="protein sequence ID" value="PXY01169.1"/>
    <property type="molecule type" value="Genomic_DNA"/>
</dbReference>
<sequence>MNFDLNQWYEEKIDEDAIFDYKGRIDDEDVTRILNSIERILKAKDESPKIFKKIFNVLIELVQNLHHHGEVPADLNVDYNKFGVLILRDEGMQYRISVGNFIKIEGLKLIRDRIDQINTLSSEETRNLYRIILNNEQFSEKGGGGLGMVEIARKSGNNMEYQFIDYNADYLFLSIDVVI</sequence>
<evidence type="ECO:0008006" key="3">
    <source>
        <dbReference type="Google" id="ProtNLM"/>
    </source>
</evidence>
<evidence type="ECO:0000313" key="2">
    <source>
        <dbReference type="Proteomes" id="UP000248079"/>
    </source>
</evidence>
<dbReference type="InterPro" id="IPR046239">
    <property type="entry name" value="DUF6272"/>
</dbReference>
<dbReference type="AlphaFoldDB" id="A0A2V3ZXJ2"/>
<reference evidence="1 2" key="1">
    <citation type="submission" date="2018-05" db="EMBL/GenBank/DDBJ databases">
        <title>Marinifilum breve JC075T sp. nov., a marine bacterium isolated from Yongle Blue Hole in the South China Sea.</title>
        <authorList>
            <person name="Fu T."/>
        </authorList>
    </citation>
    <scope>NUCLEOTIDE SEQUENCE [LARGE SCALE GENOMIC DNA]</scope>
    <source>
        <strain evidence="1 2">JC075</strain>
    </source>
</reference>
<dbReference type="Pfam" id="PF19788">
    <property type="entry name" value="DUF6272"/>
    <property type="match status" value="1"/>
</dbReference>
<protein>
    <recommendedName>
        <fullName evidence="3">ATP-binding protein</fullName>
    </recommendedName>
</protein>
<proteinExistence type="predicted"/>
<dbReference type="NCBIfam" id="NF038262">
    <property type="entry name" value="SiaB_fam_kinase"/>
    <property type="match status" value="1"/>
</dbReference>
<evidence type="ECO:0000313" key="1">
    <source>
        <dbReference type="EMBL" id="PXY01169.1"/>
    </source>
</evidence>
<comment type="caution">
    <text evidence="1">The sequence shown here is derived from an EMBL/GenBank/DDBJ whole genome shotgun (WGS) entry which is preliminary data.</text>
</comment>
<accession>A0A2V3ZXJ2</accession>
<name>A0A2V3ZXJ2_9BACT</name>
<dbReference type="RefSeq" id="WP_110360800.1">
    <property type="nucleotide sequence ID" value="NZ_QFLI01000004.1"/>
</dbReference>
<gene>
    <name evidence="1" type="ORF">DF185_10995</name>
</gene>
<dbReference type="Proteomes" id="UP000248079">
    <property type="component" value="Unassembled WGS sequence"/>
</dbReference>
<organism evidence="1 2">
    <name type="scientific">Marinifilum breve</name>
    <dbReference type="NCBI Taxonomy" id="2184082"/>
    <lineage>
        <taxon>Bacteria</taxon>
        <taxon>Pseudomonadati</taxon>
        <taxon>Bacteroidota</taxon>
        <taxon>Bacteroidia</taxon>
        <taxon>Marinilabiliales</taxon>
        <taxon>Marinifilaceae</taxon>
    </lineage>
</organism>